<organism evidence="1 2">
    <name type="scientific">Dactylosporangium salmoneum</name>
    <dbReference type="NCBI Taxonomy" id="53361"/>
    <lineage>
        <taxon>Bacteria</taxon>
        <taxon>Bacillati</taxon>
        <taxon>Actinomycetota</taxon>
        <taxon>Actinomycetes</taxon>
        <taxon>Micromonosporales</taxon>
        <taxon>Micromonosporaceae</taxon>
        <taxon>Dactylosporangium</taxon>
    </lineage>
</organism>
<accession>A0ABP5T1G7</accession>
<dbReference type="Proteomes" id="UP001501444">
    <property type="component" value="Unassembled WGS sequence"/>
</dbReference>
<sequence length="91" mass="9822">MTLVNLSEAQDGYRRAIADCKQALATAEPVGGCRSAALGRIEAVRKAAMRSVDAYTTRRFMPVNTRRGLVAKLDRLHHAALAELDLITGAV</sequence>
<protein>
    <submittedName>
        <fullName evidence="1">Uncharacterized protein</fullName>
    </submittedName>
</protein>
<reference evidence="2" key="1">
    <citation type="journal article" date="2019" name="Int. J. Syst. Evol. Microbiol.">
        <title>The Global Catalogue of Microorganisms (GCM) 10K type strain sequencing project: providing services to taxonomists for standard genome sequencing and annotation.</title>
        <authorList>
            <consortium name="The Broad Institute Genomics Platform"/>
            <consortium name="The Broad Institute Genome Sequencing Center for Infectious Disease"/>
            <person name="Wu L."/>
            <person name="Ma J."/>
        </authorList>
    </citation>
    <scope>NUCLEOTIDE SEQUENCE [LARGE SCALE GENOMIC DNA]</scope>
    <source>
        <strain evidence="2">JCM 3272</strain>
    </source>
</reference>
<dbReference type="EMBL" id="BAAARV010000023">
    <property type="protein sequence ID" value="GAA2343477.1"/>
    <property type="molecule type" value="Genomic_DNA"/>
</dbReference>
<evidence type="ECO:0000313" key="1">
    <source>
        <dbReference type="EMBL" id="GAA2343477.1"/>
    </source>
</evidence>
<name>A0ABP5T1G7_9ACTN</name>
<keyword evidence="2" id="KW-1185">Reference proteome</keyword>
<gene>
    <name evidence="1" type="ORF">GCM10010170_028420</name>
</gene>
<proteinExistence type="predicted"/>
<evidence type="ECO:0000313" key="2">
    <source>
        <dbReference type="Proteomes" id="UP001501444"/>
    </source>
</evidence>
<dbReference type="RefSeq" id="WP_344612813.1">
    <property type="nucleotide sequence ID" value="NZ_BAAARV010000023.1"/>
</dbReference>
<comment type="caution">
    <text evidence="1">The sequence shown here is derived from an EMBL/GenBank/DDBJ whole genome shotgun (WGS) entry which is preliminary data.</text>
</comment>